<dbReference type="Pfam" id="PF01126">
    <property type="entry name" value="Heme_oxygenase"/>
    <property type="match status" value="1"/>
</dbReference>
<keyword evidence="1 4" id="KW-0349">Heme</keyword>
<evidence type="ECO:0000256" key="3">
    <source>
        <dbReference type="ARBA" id="ARBA00023004"/>
    </source>
</evidence>
<dbReference type="GO" id="GO:0006979">
    <property type="term" value="P:response to oxidative stress"/>
    <property type="evidence" value="ECO:0007669"/>
    <property type="project" value="TreeGrafter"/>
</dbReference>
<gene>
    <name evidence="6" type="ORF">MB27_38160</name>
</gene>
<dbReference type="SUPFAM" id="SSF48613">
    <property type="entry name" value="Heme oxygenase-like"/>
    <property type="match status" value="1"/>
</dbReference>
<keyword evidence="2 5" id="KW-0479">Metal-binding</keyword>
<keyword evidence="7" id="KW-1185">Reference proteome</keyword>
<evidence type="ECO:0008006" key="8">
    <source>
        <dbReference type="Google" id="ProtNLM"/>
    </source>
</evidence>
<dbReference type="PANTHER" id="PTHR10720">
    <property type="entry name" value="HEME OXYGENASE"/>
    <property type="match status" value="1"/>
</dbReference>
<evidence type="ECO:0000256" key="2">
    <source>
        <dbReference type="ARBA" id="ARBA00022723"/>
    </source>
</evidence>
<evidence type="ECO:0000313" key="7">
    <source>
        <dbReference type="Proteomes" id="UP000054537"/>
    </source>
</evidence>
<accession>A0A0A6UA61</accession>
<dbReference type="PRINTS" id="PR00088">
    <property type="entry name" value="HAEMOXYGNASE"/>
</dbReference>
<keyword evidence="3 5" id="KW-0408">Iron</keyword>
<dbReference type="GO" id="GO:0020037">
    <property type="term" value="F:heme binding"/>
    <property type="evidence" value="ECO:0007669"/>
    <property type="project" value="TreeGrafter"/>
</dbReference>
<dbReference type="OrthoDB" id="5493802at2"/>
<proteinExistence type="predicted"/>
<dbReference type="Gene3D" id="1.20.910.10">
    <property type="entry name" value="Heme oxygenase-like"/>
    <property type="match status" value="1"/>
</dbReference>
<dbReference type="GO" id="GO:0046872">
    <property type="term" value="F:metal ion binding"/>
    <property type="evidence" value="ECO:0007669"/>
    <property type="project" value="UniProtKB-KW"/>
</dbReference>
<evidence type="ECO:0000313" key="6">
    <source>
        <dbReference type="EMBL" id="KHD72321.1"/>
    </source>
</evidence>
<protein>
    <recommendedName>
        <fullName evidence="8">Heme oxygenase</fullName>
    </recommendedName>
</protein>
<feature type="binding site" evidence="4">
    <location>
        <position position="137"/>
    </location>
    <ligand>
        <name>heme b</name>
        <dbReference type="ChEBI" id="CHEBI:60344"/>
    </ligand>
</feature>
<dbReference type="STRING" id="1869.MB27_38160"/>
<feature type="binding site" evidence="4">
    <location>
        <position position="184"/>
    </location>
    <ligand>
        <name>heme b</name>
        <dbReference type="ChEBI" id="CHEBI:60344"/>
    </ligand>
</feature>
<dbReference type="InterPro" id="IPR016053">
    <property type="entry name" value="Haem_Oase-like"/>
</dbReference>
<reference evidence="6 7" key="1">
    <citation type="submission" date="2014-10" db="EMBL/GenBank/DDBJ databases">
        <title>Draft genome sequence of Actinoplanes utahensis NRRL 12052.</title>
        <authorList>
            <person name="Velasco-Bucheli B."/>
            <person name="del Cerro C."/>
            <person name="Hormigo D."/>
            <person name="Garcia J.L."/>
            <person name="Acebal C."/>
            <person name="Arroyo M."/>
            <person name="de la Mata I."/>
        </authorList>
    </citation>
    <scope>NUCLEOTIDE SEQUENCE [LARGE SCALE GENOMIC DNA]</scope>
    <source>
        <strain evidence="6 7">NRRL 12052</strain>
    </source>
</reference>
<feature type="binding site" evidence="4">
    <location>
        <position position="9"/>
    </location>
    <ligand>
        <name>heme b</name>
        <dbReference type="ChEBI" id="CHEBI:60344"/>
    </ligand>
</feature>
<dbReference type="GO" id="GO:0042167">
    <property type="term" value="P:heme catabolic process"/>
    <property type="evidence" value="ECO:0007669"/>
    <property type="project" value="TreeGrafter"/>
</dbReference>
<sequence length="233" mass="25268">MTDFSTRLRRATMVEHREAETRSFISRLMAGEVPMAGFAALTAQYLAIYRELEAAATRMRTGAALVAAPSSGPVPALVAGFADPALNRVPSLEADLAHLYGSDWESAVTVLDSTRAYADRLRGLAATSPTHFIAHHYVRYLGDLSGGQMIGRTLAKVYGLGDAGTSFYRFERIPDARAYKVAYRARLDALNLPDDQATTLIDEAQLAFRYNAAVFVELGALHPENPEDLASAA</sequence>
<dbReference type="CDD" id="cd19165">
    <property type="entry name" value="HemeO"/>
    <property type="match status" value="1"/>
</dbReference>
<dbReference type="InterPro" id="IPR002051">
    <property type="entry name" value="Haem_Oase"/>
</dbReference>
<dbReference type="GO" id="GO:0004392">
    <property type="term" value="F:heme oxygenase (decyclizing) activity"/>
    <property type="evidence" value="ECO:0007669"/>
    <property type="project" value="InterPro"/>
</dbReference>
<dbReference type="InterPro" id="IPR016084">
    <property type="entry name" value="Haem_Oase-like_multi-hlx"/>
</dbReference>
<dbReference type="eggNOG" id="COG5398">
    <property type="taxonomic scope" value="Bacteria"/>
</dbReference>
<dbReference type="PIRSF" id="PIRSF000343">
    <property type="entry name" value="Haem_Oase"/>
    <property type="match status" value="1"/>
</dbReference>
<evidence type="ECO:0000256" key="4">
    <source>
        <dbReference type="PIRSR" id="PIRSR000343-1"/>
    </source>
</evidence>
<dbReference type="PANTHER" id="PTHR10720:SF0">
    <property type="entry name" value="HEME OXYGENASE"/>
    <property type="match status" value="1"/>
</dbReference>
<dbReference type="AlphaFoldDB" id="A0A0A6UA61"/>
<evidence type="ECO:0000256" key="5">
    <source>
        <dbReference type="PIRSR" id="PIRSR000343-2"/>
    </source>
</evidence>
<feature type="binding site" description="axial binding residue" evidence="5">
    <location>
        <position position="16"/>
    </location>
    <ligand>
        <name>heme b</name>
        <dbReference type="ChEBI" id="CHEBI:60344"/>
    </ligand>
    <ligandPart>
        <name>Fe</name>
        <dbReference type="ChEBI" id="CHEBI:18248"/>
    </ligandPart>
</feature>
<comment type="caution">
    <text evidence="6">The sequence shown here is derived from an EMBL/GenBank/DDBJ whole genome shotgun (WGS) entry which is preliminary data.</text>
</comment>
<dbReference type="Proteomes" id="UP000054537">
    <property type="component" value="Unassembled WGS sequence"/>
</dbReference>
<name>A0A0A6UA61_ACTUT</name>
<organism evidence="6 7">
    <name type="scientific">Actinoplanes utahensis</name>
    <dbReference type="NCBI Taxonomy" id="1869"/>
    <lineage>
        <taxon>Bacteria</taxon>
        <taxon>Bacillati</taxon>
        <taxon>Actinomycetota</taxon>
        <taxon>Actinomycetes</taxon>
        <taxon>Micromonosporales</taxon>
        <taxon>Micromonosporaceae</taxon>
        <taxon>Actinoplanes</taxon>
    </lineage>
</organism>
<dbReference type="EMBL" id="JRTT01000137">
    <property type="protein sequence ID" value="KHD72321.1"/>
    <property type="molecule type" value="Genomic_DNA"/>
</dbReference>
<evidence type="ECO:0000256" key="1">
    <source>
        <dbReference type="ARBA" id="ARBA00022617"/>
    </source>
</evidence>
<dbReference type="GO" id="GO:0006788">
    <property type="term" value="P:heme oxidation"/>
    <property type="evidence" value="ECO:0007669"/>
    <property type="project" value="InterPro"/>
</dbReference>
<dbReference type="RefSeq" id="WP_043532988.1">
    <property type="nucleotide sequence ID" value="NZ_BAABKU010000003.1"/>
</dbReference>